<dbReference type="Pfam" id="PF00172">
    <property type="entry name" value="Zn_clus"/>
    <property type="match status" value="1"/>
</dbReference>
<keyword evidence="1" id="KW-0805">Transcription regulation</keyword>
<gene>
    <name evidence="8" type="ORF">UA08_03955</name>
</gene>
<evidence type="ECO:0000256" key="3">
    <source>
        <dbReference type="ARBA" id="ARBA00023163"/>
    </source>
</evidence>
<name>A0A1Q5Q987_TALAT</name>
<evidence type="ECO:0000256" key="6">
    <source>
        <dbReference type="SAM" id="MobiDB-lite"/>
    </source>
</evidence>
<dbReference type="SUPFAM" id="SSF57701">
    <property type="entry name" value="Zn2/Cys6 DNA-binding domain"/>
    <property type="match status" value="1"/>
</dbReference>
<dbReference type="AlphaFoldDB" id="A0A1Q5Q987"/>
<protein>
    <recommendedName>
        <fullName evidence="7">Zn(2)-C6 fungal-type domain-containing protein</fullName>
    </recommendedName>
</protein>
<dbReference type="OrthoDB" id="5344325at2759"/>
<keyword evidence="5" id="KW-0175">Coiled coil</keyword>
<feature type="domain" description="Zn(2)-C6 fungal-type" evidence="7">
    <location>
        <begin position="30"/>
        <end position="61"/>
    </location>
</feature>
<keyword evidence="3" id="KW-0804">Transcription</keyword>
<dbReference type="Proteomes" id="UP000214365">
    <property type="component" value="Unassembled WGS sequence"/>
</dbReference>
<evidence type="ECO:0000256" key="1">
    <source>
        <dbReference type="ARBA" id="ARBA00023015"/>
    </source>
</evidence>
<evidence type="ECO:0000256" key="5">
    <source>
        <dbReference type="SAM" id="Coils"/>
    </source>
</evidence>
<dbReference type="GeneID" id="31003710"/>
<dbReference type="InterPro" id="IPR001138">
    <property type="entry name" value="Zn2Cys6_DnaBD"/>
</dbReference>
<dbReference type="InterPro" id="IPR036864">
    <property type="entry name" value="Zn2-C6_fun-type_DNA-bd_sf"/>
</dbReference>
<dbReference type="Gene3D" id="4.10.240.10">
    <property type="entry name" value="Zn(2)-C6 fungal-type DNA-binding domain"/>
    <property type="match status" value="1"/>
</dbReference>
<accession>A0A1Q5Q987</accession>
<comment type="caution">
    <text evidence="8">The sequence shown here is derived from an EMBL/GenBank/DDBJ whole genome shotgun (WGS) entry which is preliminary data.</text>
</comment>
<dbReference type="EMBL" id="LFMY01000005">
    <property type="protein sequence ID" value="OKL60675.1"/>
    <property type="molecule type" value="Genomic_DNA"/>
</dbReference>
<dbReference type="PROSITE" id="PS50048">
    <property type="entry name" value="ZN2_CY6_FUNGAL_2"/>
    <property type="match status" value="1"/>
</dbReference>
<reference evidence="8 9" key="1">
    <citation type="submission" date="2015-06" db="EMBL/GenBank/DDBJ databases">
        <title>Talaromyces atroroseus IBT 11181 draft genome.</title>
        <authorList>
            <person name="Rasmussen K.B."/>
            <person name="Rasmussen S."/>
            <person name="Petersen B."/>
            <person name="Sicheritz-Ponten T."/>
            <person name="Mortensen U.H."/>
            <person name="Thrane U."/>
        </authorList>
    </citation>
    <scope>NUCLEOTIDE SEQUENCE [LARGE SCALE GENOMIC DNA]</scope>
    <source>
        <strain evidence="8 9">IBT 11181</strain>
    </source>
</reference>
<evidence type="ECO:0000313" key="8">
    <source>
        <dbReference type="EMBL" id="OKL60675.1"/>
    </source>
</evidence>
<dbReference type="GO" id="GO:0000981">
    <property type="term" value="F:DNA-binding transcription factor activity, RNA polymerase II-specific"/>
    <property type="evidence" value="ECO:0007669"/>
    <property type="project" value="InterPro"/>
</dbReference>
<evidence type="ECO:0000313" key="9">
    <source>
        <dbReference type="Proteomes" id="UP000214365"/>
    </source>
</evidence>
<dbReference type="RefSeq" id="XP_020120796.1">
    <property type="nucleotide sequence ID" value="XM_020266395.1"/>
</dbReference>
<feature type="coiled-coil region" evidence="5">
    <location>
        <begin position="70"/>
        <end position="97"/>
    </location>
</feature>
<dbReference type="GO" id="GO:0008270">
    <property type="term" value="F:zinc ion binding"/>
    <property type="evidence" value="ECO:0007669"/>
    <property type="project" value="InterPro"/>
</dbReference>
<proteinExistence type="predicted"/>
<evidence type="ECO:0000256" key="4">
    <source>
        <dbReference type="ARBA" id="ARBA00023242"/>
    </source>
</evidence>
<organism evidence="8 9">
    <name type="scientific">Talaromyces atroroseus</name>
    <dbReference type="NCBI Taxonomy" id="1441469"/>
    <lineage>
        <taxon>Eukaryota</taxon>
        <taxon>Fungi</taxon>
        <taxon>Dikarya</taxon>
        <taxon>Ascomycota</taxon>
        <taxon>Pezizomycotina</taxon>
        <taxon>Eurotiomycetes</taxon>
        <taxon>Eurotiomycetidae</taxon>
        <taxon>Eurotiales</taxon>
        <taxon>Trichocomaceae</taxon>
        <taxon>Talaromyces</taxon>
        <taxon>Talaromyces sect. Trachyspermi</taxon>
    </lineage>
</organism>
<evidence type="ECO:0000256" key="2">
    <source>
        <dbReference type="ARBA" id="ARBA00023125"/>
    </source>
</evidence>
<feature type="region of interest" description="Disordered" evidence="6">
    <location>
        <begin position="1"/>
        <end position="22"/>
    </location>
</feature>
<evidence type="ECO:0000259" key="7">
    <source>
        <dbReference type="PROSITE" id="PS50048"/>
    </source>
</evidence>
<keyword evidence="9" id="KW-1185">Reference proteome</keyword>
<dbReference type="GO" id="GO:0003677">
    <property type="term" value="F:DNA binding"/>
    <property type="evidence" value="ECO:0007669"/>
    <property type="project" value="UniProtKB-KW"/>
</dbReference>
<dbReference type="InterPro" id="IPR053178">
    <property type="entry name" value="Osmoadaptation_assoc"/>
</dbReference>
<dbReference type="STRING" id="1441469.A0A1Q5Q987"/>
<sequence length="539" mass="60273">MVDDKAPNSEAAPAKAQPPLAGKKSRRTLSCLSCQKRKVKCDRVKPCRACCMRGVPAECDYGTTKHDRGFIDQSDLIEQLRAKVRSLEQKLNEQNSVPHGSAAAISDASDKSYAKTNTVSSAASLQKALAASPSPGRFFMEVFVGELINAFAPDPSDIHGRVFDLRSAAEKRIFSPLLAAGFDATALIFIGQRDQTQKFVTAGNNQYHRVLKMLQRIVNDPQQCKSTEALTMVVLLTVIEAFNQSSPGAILKHQQGGLELLRLRTPYRHRTGLEQSLFVDLRMFWVTTAISNRKATFLARNDWMTVPWPENGPQKDILHFLLDIAVEIPAFLGDYDAFKSALFHDKLPQDELISMQNKIQATAITLDQRLQLWHSINASTYEHGYLTEQSAEEFGNDSSVPRFHCRDVITGEISQPHVLVYPDLLLATTMCLYRALRLVIAGGDSDGFIMVLSPSERYQLAVDICRSIPYYLRTVPGFLVSRLMFVLRVAFDTFSEGTIEREFIQQLFGYVGEKYHFRVFANQCSESSTAVRANRSSSP</sequence>
<dbReference type="CDD" id="cd00067">
    <property type="entry name" value="GAL4"/>
    <property type="match status" value="1"/>
</dbReference>
<keyword evidence="4" id="KW-0539">Nucleus</keyword>
<dbReference type="SMART" id="SM00066">
    <property type="entry name" value="GAL4"/>
    <property type="match status" value="1"/>
</dbReference>
<dbReference type="PANTHER" id="PTHR38111">
    <property type="entry name" value="ZN(2)-C6 FUNGAL-TYPE DOMAIN-CONTAINING PROTEIN-RELATED"/>
    <property type="match status" value="1"/>
</dbReference>
<dbReference type="PANTHER" id="PTHR38111:SF2">
    <property type="entry name" value="FINGER DOMAIN PROTEIN, PUTATIVE (AFU_ORTHOLOGUE AFUA_1G01560)-RELATED"/>
    <property type="match status" value="1"/>
</dbReference>
<keyword evidence="2" id="KW-0238">DNA-binding</keyword>